<proteinExistence type="predicted"/>
<evidence type="ECO:0000313" key="2">
    <source>
        <dbReference type="EMBL" id="OXL43033.1"/>
    </source>
</evidence>
<feature type="transmembrane region" description="Helical" evidence="1">
    <location>
        <begin position="16"/>
        <end position="35"/>
    </location>
</feature>
<keyword evidence="1" id="KW-0472">Membrane</keyword>
<gene>
    <name evidence="2" type="ORF">CFT61_13130</name>
</gene>
<accession>A0AA91YW35</accession>
<sequence>MGCALLVGLRLLNLHALQFVIVLRVIIVHFGCYLMKHLQAFLYSVLRSFTVLAKSPAKVMILIEKRNKKAEKFLSRLSFFIFL</sequence>
<organism evidence="2 3">
    <name type="scientific">Segatella copri</name>
    <dbReference type="NCBI Taxonomy" id="165179"/>
    <lineage>
        <taxon>Bacteria</taxon>
        <taxon>Pseudomonadati</taxon>
        <taxon>Bacteroidota</taxon>
        <taxon>Bacteroidia</taxon>
        <taxon>Bacteroidales</taxon>
        <taxon>Prevotellaceae</taxon>
        <taxon>Segatella</taxon>
    </lineage>
</organism>
<evidence type="ECO:0000256" key="1">
    <source>
        <dbReference type="SAM" id="Phobius"/>
    </source>
</evidence>
<dbReference type="AlphaFoldDB" id="A0AA91YW35"/>
<dbReference type="Proteomes" id="UP000215155">
    <property type="component" value="Unassembled WGS sequence"/>
</dbReference>
<dbReference type="EMBL" id="NMPZ01000025">
    <property type="protein sequence ID" value="OXL43033.1"/>
    <property type="molecule type" value="Genomic_DNA"/>
</dbReference>
<protein>
    <submittedName>
        <fullName evidence="2">Uncharacterized protein</fullName>
    </submittedName>
</protein>
<name>A0AA91YW35_9BACT</name>
<comment type="caution">
    <text evidence="2">The sequence shown here is derived from an EMBL/GenBank/DDBJ whole genome shotgun (WGS) entry which is preliminary data.</text>
</comment>
<evidence type="ECO:0000313" key="3">
    <source>
        <dbReference type="Proteomes" id="UP000215155"/>
    </source>
</evidence>
<reference evidence="2 3" key="1">
    <citation type="submission" date="2017-07" db="EMBL/GenBank/DDBJ databases">
        <title>Draft genome sequence of Prevotella copri isolated from the gut of healthy adult Indian.</title>
        <authorList>
            <person name="Das B."/>
            <person name="Bag S."/>
            <person name="Ghosh T.S."/>
        </authorList>
    </citation>
    <scope>NUCLEOTIDE SEQUENCE [LARGE SCALE GENOMIC DNA]</scope>
    <source>
        <strain evidence="2 3">Indica</strain>
    </source>
</reference>
<keyword evidence="1" id="KW-0812">Transmembrane</keyword>
<keyword evidence="1" id="KW-1133">Transmembrane helix</keyword>